<feature type="compositionally biased region" description="Basic residues" evidence="1">
    <location>
        <begin position="49"/>
        <end position="60"/>
    </location>
</feature>
<accession>A0ABD2MXZ5</accession>
<protein>
    <submittedName>
        <fullName evidence="2">Uncharacterized protein</fullName>
    </submittedName>
</protein>
<gene>
    <name evidence="2" type="ORF">HHI36_021862</name>
</gene>
<evidence type="ECO:0000313" key="2">
    <source>
        <dbReference type="EMBL" id="KAL3271378.1"/>
    </source>
</evidence>
<name>A0ABD2MXZ5_9CUCU</name>
<reference evidence="2 3" key="1">
    <citation type="journal article" date="2021" name="BMC Biol.">
        <title>Horizontally acquired antibacterial genes associated with adaptive radiation of ladybird beetles.</title>
        <authorList>
            <person name="Li H.S."/>
            <person name="Tang X.F."/>
            <person name="Huang Y.H."/>
            <person name="Xu Z.Y."/>
            <person name="Chen M.L."/>
            <person name="Du X.Y."/>
            <person name="Qiu B.Y."/>
            <person name="Chen P.T."/>
            <person name="Zhang W."/>
            <person name="Slipinski A."/>
            <person name="Escalona H.E."/>
            <person name="Waterhouse R.M."/>
            <person name="Zwick A."/>
            <person name="Pang H."/>
        </authorList>
    </citation>
    <scope>NUCLEOTIDE SEQUENCE [LARGE SCALE GENOMIC DNA]</scope>
    <source>
        <strain evidence="2">SYSU2018</strain>
    </source>
</reference>
<dbReference type="EMBL" id="JABFTP020000042">
    <property type="protein sequence ID" value="KAL3271378.1"/>
    <property type="molecule type" value="Genomic_DNA"/>
</dbReference>
<dbReference type="Proteomes" id="UP001516400">
    <property type="component" value="Unassembled WGS sequence"/>
</dbReference>
<keyword evidence="3" id="KW-1185">Reference proteome</keyword>
<evidence type="ECO:0000313" key="3">
    <source>
        <dbReference type="Proteomes" id="UP001516400"/>
    </source>
</evidence>
<dbReference type="AlphaFoldDB" id="A0ABD2MXZ5"/>
<feature type="compositionally biased region" description="Basic residues" evidence="1">
    <location>
        <begin position="33"/>
        <end position="42"/>
    </location>
</feature>
<sequence>MTTRQLKKARRQNAKLLKRQKESKPQTTEAALRKIKKQKKVKKMENPKSRRSNLVRSRGPKRVIRTPASLSLLKTVLKVLKDPKGNLVLILDKKDEKMSELRSTVEKKLQDVAQVISRNDMMAIELKDLDELTETEDICGAMKSQISGAETVDASAQVHPKGVWRTAVLVLQAKLAKAILLEGKLRVE</sequence>
<evidence type="ECO:0000256" key="1">
    <source>
        <dbReference type="SAM" id="MobiDB-lite"/>
    </source>
</evidence>
<organism evidence="2 3">
    <name type="scientific">Cryptolaemus montrouzieri</name>
    <dbReference type="NCBI Taxonomy" id="559131"/>
    <lineage>
        <taxon>Eukaryota</taxon>
        <taxon>Metazoa</taxon>
        <taxon>Ecdysozoa</taxon>
        <taxon>Arthropoda</taxon>
        <taxon>Hexapoda</taxon>
        <taxon>Insecta</taxon>
        <taxon>Pterygota</taxon>
        <taxon>Neoptera</taxon>
        <taxon>Endopterygota</taxon>
        <taxon>Coleoptera</taxon>
        <taxon>Polyphaga</taxon>
        <taxon>Cucujiformia</taxon>
        <taxon>Coccinelloidea</taxon>
        <taxon>Coccinellidae</taxon>
        <taxon>Scymninae</taxon>
        <taxon>Scymnini</taxon>
        <taxon>Cryptolaemus</taxon>
    </lineage>
</organism>
<feature type="compositionally biased region" description="Basic residues" evidence="1">
    <location>
        <begin position="1"/>
        <end position="18"/>
    </location>
</feature>
<proteinExistence type="predicted"/>
<feature type="region of interest" description="Disordered" evidence="1">
    <location>
        <begin position="1"/>
        <end position="60"/>
    </location>
</feature>
<comment type="caution">
    <text evidence="2">The sequence shown here is derived from an EMBL/GenBank/DDBJ whole genome shotgun (WGS) entry which is preliminary data.</text>
</comment>